<accession>A0A166CPB9</accession>
<dbReference type="EMBL" id="LWMW01000150">
    <property type="protein sequence ID" value="KZX14724.1"/>
    <property type="molecule type" value="Genomic_DNA"/>
</dbReference>
<dbReference type="AlphaFoldDB" id="A0A166CPB9"/>
<keyword evidence="2" id="KW-1185">Reference proteome</keyword>
<dbReference type="RefSeq" id="WP_067260515.1">
    <property type="nucleotide sequence ID" value="NZ_LWMW01000150.1"/>
</dbReference>
<proteinExistence type="predicted"/>
<protein>
    <recommendedName>
        <fullName evidence="3">DUF4367 domain-containing protein</fullName>
    </recommendedName>
</protein>
<sequence length="147" mass="16815">MNENIKTVIIVSCCILAIFASAILFDSVRAENSRQVIELEGLSFKAPVGFEYVNNSFNITQNETSNQTISSLKIRQNDKIIAIEQLDSSFENQSNDFITVNDVRIYKIFNNEMIYAFDYNGVRYQIIMMEENDSLVKDIVSTFGEIK</sequence>
<name>A0A166CPB9_9EURY</name>
<evidence type="ECO:0000313" key="1">
    <source>
        <dbReference type="EMBL" id="KZX14724.1"/>
    </source>
</evidence>
<comment type="caution">
    <text evidence="1">The sequence shown here is derived from an EMBL/GenBank/DDBJ whole genome shotgun (WGS) entry which is preliminary data.</text>
</comment>
<organism evidence="1 2">
    <name type="scientific">Methanobrevibacter cuticularis</name>
    <dbReference type="NCBI Taxonomy" id="47311"/>
    <lineage>
        <taxon>Archaea</taxon>
        <taxon>Methanobacteriati</taxon>
        <taxon>Methanobacteriota</taxon>
        <taxon>Methanomada group</taxon>
        <taxon>Methanobacteria</taxon>
        <taxon>Methanobacteriales</taxon>
        <taxon>Methanobacteriaceae</taxon>
        <taxon>Methanobrevibacter</taxon>
    </lineage>
</organism>
<evidence type="ECO:0000313" key="2">
    <source>
        <dbReference type="Proteomes" id="UP000077275"/>
    </source>
</evidence>
<dbReference type="Proteomes" id="UP000077275">
    <property type="component" value="Unassembled WGS sequence"/>
</dbReference>
<dbReference type="STRING" id="47311.MBCUT_19660"/>
<reference evidence="1 2" key="1">
    <citation type="submission" date="2016-04" db="EMBL/GenBank/DDBJ databases">
        <title>Genome sequence of Methanobrevibacter cuticularis DSM 11139.</title>
        <authorList>
            <person name="Poehlein A."/>
            <person name="Seedorf H."/>
            <person name="Daniel R."/>
        </authorList>
    </citation>
    <scope>NUCLEOTIDE SEQUENCE [LARGE SCALE GENOMIC DNA]</scope>
    <source>
        <strain evidence="1 2">DSM 11139</strain>
    </source>
</reference>
<dbReference type="PATRIC" id="fig|47311.3.peg.2142"/>
<evidence type="ECO:0008006" key="3">
    <source>
        <dbReference type="Google" id="ProtNLM"/>
    </source>
</evidence>
<gene>
    <name evidence="1" type="ORF">MBCUT_19660</name>
</gene>